<dbReference type="Proteomes" id="UP001181622">
    <property type="component" value="Unassembled WGS sequence"/>
</dbReference>
<gene>
    <name evidence="4" type="ORF">IHQ68_01350</name>
</gene>
<keyword evidence="2" id="KW-0677">Repeat</keyword>
<evidence type="ECO:0000313" key="4">
    <source>
        <dbReference type="EMBL" id="MDR4305270.1"/>
    </source>
</evidence>
<evidence type="ECO:0000313" key="5">
    <source>
        <dbReference type="Proteomes" id="UP001181622"/>
    </source>
</evidence>
<accession>A0ABU1DBH5</accession>
<protein>
    <submittedName>
        <fullName evidence="4">Uncharacterized protein</fullName>
    </submittedName>
</protein>
<dbReference type="PANTHER" id="PTHR46344:SF27">
    <property type="entry name" value="KELCH REPEAT SUPERFAMILY PROTEIN"/>
    <property type="match status" value="1"/>
</dbReference>
<keyword evidence="5" id="KW-1185">Reference proteome</keyword>
<keyword evidence="3" id="KW-0732">Signal</keyword>
<comment type="caution">
    <text evidence="4">The sequence shown here is derived from an EMBL/GenBank/DDBJ whole genome shotgun (WGS) entry which is preliminary data.</text>
</comment>
<evidence type="ECO:0000256" key="2">
    <source>
        <dbReference type="ARBA" id="ARBA00022737"/>
    </source>
</evidence>
<dbReference type="InterPro" id="IPR004163">
    <property type="entry name" value="CoA_transf_BS"/>
</dbReference>
<dbReference type="SMART" id="SM00612">
    <property type="entry name" value="Kelch"/>
    <property type="match status" value="3"/>
</dbReference>
<dbReference type="InterPro" id="IPR011043">
    <property type="entry name" value="Gal_Oxase/kelch_b-propeller"/>
</dbReference>
<organism evidence="4 5">
    <name type="scientific">Chelatococcus sambhunathii</name>
    <dbReference type="NCBI Taxonomy" id="363953"/>
    <lineage>
        <taxon>Bacteria</taxon>
        <taxon>Pseudomonadati</taxon>
        <taxon>Pseudomonadota</taxon>
        <taxon>Alphaproteobacteria</taxon>
        <taxon>Hyphomicrobiales</taxon>
        <taxon>Chelatococcaceae</taxon>
        <taxon>Chelatococcus</taxon>
    </lineage>
</organism>
<name>A0ABU1DBH5_9HYPH</name>
<dbReference type="InterPro" id="IPR006652">
    <property type="entry name" value="Kelch_1"/>
</dbReference>
<evidence type="ECO:0000256" key="3">
    <source>
        <dbReference type="SAM" id="SignalP"/>
    </source>
</evidence>
<dbReference type="Gene3D" id="2.130.10.80">
    <property type="entry name" value="Galactose oxidase/kelch, beta-propeller"/>
    <property type="match status" value="2"/>
</dbReference>
<evidence type="ECO:0000256" key="1">
    <source>
        <dbReference type="ARBA" id="ARBA00022441"/>
    </source>
</evidence>
<dbReference type="RefSeq" id="WP_309388318.1">
    <property type="nucleotide sequence ID" value="NZ_JADBEO010000002.1"/>
</dbReference>
<dbReference type="PROSITE" id="PS51257">
    <property type="entry name" value="PROKAR_LIPOPROTEIN"/>
    <property type="match status" value="1"/>
</dbReference>
<dbReference type="PANTHER" id="PTHR46344">
    <property type="entry name" value="OS02G0202900 PROTEIN"/>
    <property type="match status" value="1"/>
</dbReference>
<dbReference type="PROSITE" id="PS01273">
    <property type="entry name" value="COA_TRANSF_1"/>
    <property type="match status" value="1"/>
</dbReference>
<dbReference type="Gene3D" id="2.120.10.80">
    <property type="entry name" value="Kelch-type beta propeller"/>
    <property type="match status" value="1"/>
</dbReference>
<dbReference type="EMBL" id="JADBEO010000002">
    <property type="protein sequence ID" value="MDR4305270.1"/>
    <property type="molecule type" value="Genomic_DNA"/>
</dbReference>
<proteinExistence type="predicted"/>
<dbReference type="Pfam" id="PF01344">
    <property type="entry name" value="Kelch_1"/>
    <property type="match status" value="1"/>
</dbReference>
<dbReference type="InterPro" id="IPR015915">
    <property type="entry name" value="Kelch-typ_b-propeller"/>
</dbReference>
<sequence length="473" mass="48886">MIAFDRWTRRRAAFLSAALLALFAAGCDSPDQDERSDASAALAETAEAGADLPLGDPAKGDVLVLGGGLKGLATAKASDIEFFDASKRAFARSGKIITNRIAREAVVLDEGRLDGQALLTGGLAGEGVRKKSDLTIKGKALDTAEAFDPDKGKSAKLPAKLSVPRFGHTETLLKDGRVLIAGGFDSSGKPQFTTELFDPATRTFKEGGGLKQSRALHSATLLPDGRVLIAGGVSTELGDTNGSGEVFDPTTNETIFTTNFMQSPNGPIKLAGHSATLIEGCSCDDDGKVLIAGGFEGFRFSDRALETASTVVTLYDPATNSFSSTGLPQMTDDRMLHTATALPNGKILIAGGIYGQGFFAGKKITGVFGGVLASAEVYDIAKREIACVGGKNGKRCSDAMANSRVTHGALLIEAGPLDGKVLLVGGAGGKARTTGGKGAPLNTAEIYDPKKNEFKAAGSMKAARIFPALALAP</sequence>
<dbReference type="InterPro" id="IPR037293">
    <property type="entry name" value="Gal_Oxidase_central_sf"/>
</dbReference>
<feature type="chain" id="PRO_5045134732" evidence="3">
    <location>
        <begin position="27"/>
        <end position="473"/>
    </location>
</feature>
<feature type="signal peptide" evidence="3">
    <location>
        <begin position="1"/>
        <end position="26"/>
    </location>
</feature>
<reference evidence="4" key="1">
    <citation type="submission" date="2020-10" db="EMBL/GenBank/DDBJ databases">
        <authorList>
            <person name="Abbas A."/>
            <person name="Razzaq R."/>
            <person name="Waqas M."/>
            <person name="Abbas N."/>
            <person name="Nielsen T.K."/>
            <person name="Hansen L.H."/>
            <person name="Hussain S."/>
            <person name="Shahid M."/>
        </authorList>
    </citation>
    <scope>NUCLEOTIDE SEQUENCE</scope>
    <source>
        <strain evidence="4">S14</strain>
    </source>
</reference>
<keyword evidence="1" id="KW-0880">Kelch repeat</keyword>
<dbReference type="SUPFAM" id="SSF50965">
    <property type="entry name" value="Galactose oxidase, central domain"/>
    <property type="match status" value="1"/>
</dbReference>